<evidence type="ECO:0000313" key="1">
    <source>
        <dbReference type="EMBL" id="SFK10512.1"/>
    </source>
</evidence>
<sequence length="36" mass="3786">MAQILQLQTLNAAEGKAHPCSSLVTSYNGTACYVCV</sequence>
<dbReference type="Proteomes" id="UP000199111">
    <property type="component" value="Unassembled WGS sequence"/>
</dbReference>
<evidence type="ECO:0000313" key="2">
    <source>
        <dbReference type="Proteomes" id="UP000199111"/>
    </source>
</evidence>
<dbReference type="AlphaFoldDB" id="A0A1I3WSQ3"/>
<accession>A0A1I3WSQ3</accession>
<keyword evidence="2" id="KW-1185">Reference proteome</keyword>
<protein>
    <submittedName>
        <fullName evidence="1">Uncharacterized protein</fullName>
    </submittedName>
</protein>
<name>A0A1I3WSQ3_9ACTN</name>
<proteinExistence type="predicted"/>
<gene>
    <name evidence="1" type="ORF">SAMN05216275_117115</name>
</gene>
<reference evidence="2" key="1">
    <citation type="submission" date="2016-10" db="EMBL/GenBank/DDBJ databases">
        <authorList>
            <person name="Varghese N."/>
            <person name="Submissions S."/>
        </authorList>
    </citation>
    <scope>NUCLEOTIDE SEQUENCE [LARGE SCALE GENOMIC DNA]</scope>
    <source>
        <strain evidence="2">CGMCC 4.2126</strain>
    </source>
</reference>
<dbReference type="EMBL" id="FOQY01000017">
    <property type="protein sequence ID" value="SFK10512.1"/>
    <property type="molecule type" value="Genomic_DNA"/>
</dbReference>
<organism evidence="1 2">
    <name type="scientific">Streptosporangium canum</name>
    <dbReference type="NCBI Taxonomy" id="324952"/>
    <lineage>
        <taxon>Bacteria</taxon>
        <taxon>Bacillati</taxon>
        <taxon>Actinomycetota</taxon>
        <taxon>Actinomycetes</taxon>
        <taxon>Streptosporangiales</taxon>
        <taxon>Streptosporangiaceae</taxon>
        <taxon>Streptosporangium</taxon>
    </lineage>
</organism>